<dbReference type="AlphaFoldDB" id="A0AAW0AB08"/>
<comment type="caution">
    <text evidence="1">The sequence shown here is derived from an EMBL/GenBank/DDBJ whole genome shotgun (WGS) entry which is preliminary data.</text>
</comment>
<sequence>MLAEFSLFRSPAFVSSQAAALQNTQVDWFTRNLILSSGGQRKNGDSTGRRYANATRLAKRRARVALGSGPESLTRRRCCQKPFQVQTSPQPASQSILNLVNEIQERTDGQTYETLQTILYPQNVKALTHAGPEKAKLGPYTEFEVLWRAAAPNFPRPVYGPSKTNAADADLAAAQAEQKKKTVIGKIVERAALVNPNNGLDSGSGHKSSTQVLEADYILLVCLRREDSSYLTRSHDMGDSDSIIPGPRVLPTSGEAPGQSVLPASSFAHRGEAFMYFVRGKRVLASFLPYASAHPLLAT</sequence>
<evidence type="ECO:0000313" key="1">
    <source>
        <dbReference type="EMBL" id="KAK7006004.1"/>
    </source>
</evidence>
<protein>
    <submittedName>
        <fullName evidence="1">Uncharacterized protein</fullName>
    </submittedName>
</protein>
<keyword evidence="2" id="KW-1185">Reference proteome</keyword>
<organism evidence="1 2">
    <name type="scientific">Favolaschia claudopus</name>
    <dbReference type="NCBI Taxonomy" id="2862362"/>
    <lineage>
        <taxon>Eukaryota</taxon>
        <taxon>Fungi</taxon>
        <taxon>Dikarya</taxon>
        <taxon>Basidiomycota</taxon>
        <taxon>Agaricomycotina</taxon>
        <taxon>Agaricomycetes</taxon>
        <taxon>Agaricomycetidae</taxon>
        <taxon>Agaricales</taxon>
        <taxon>Marasmiineae</taxon>
        <taxon>Mycenaceae</taxon>
        <taxon>Favolaschia</taxon>
    </lineage>
</organism>
<dbReference type="Proteomes" id="UP001362999">
    <property type="component" value="Unassembled WGS sequence"/>
</dbReference>
<reference evidence="1 2" key="1">
    <citation type="journal article" date="2024" name="J Genomics">
        <title>Draft genome sequencing and assembly of Favolaschia claudopus CIRM-BRFM 2984 isolated from oak limbs.</title>
        <authorList>
            <person name="Navarro D."/>
            <person name="Drula E."/>
            <person name="Chaduli D."/>
            <person name="Cazenave R."/>
            <person name="Ahrendt S."/>
            <person name="Wang J."/>
            <person name="Lipzen A."/>
            <person name="Daum C."/>
            <person name="Barry K."/>
            <person name="Grigoriev I.V."/>
            <person name="Favel A."/>
            <person name="Rosso M.N."/>
            <person name="Martin F."/>
        </authorList>
    </citation>
    <scope>NUCLEOTIDE SEQUENCE [LARGE SCALE GENOMIC DNA]</scope>
    <source>
        <strain evidence="1 2">CIRM-BRFM 2984</strain>
    </source>
</reference>
<accession>A0AAW0AB08</accession>
<evidence type="ECO:0000313" key="2">
    <source>
        <dbReference type="Proteomes" id="UP001362999"/>
    </source>
</evidence>
<proteinExistence type="predicted"/>
<dbReference type="EMBL" id="JAWWNJ010000077">
    <property type="protein sequence ID" value="KAK7006004.1"/>
    <property type="molecule type" value="Genomic_DNA"/>
</dbReference>
<gene>
    <name evidence="1" type="ORF">R3P38DRAFT_3367378</name>
</gene>
<name>A0AAW0AB08_9AGAR</name>